<dbReference type="AlphaFoldDB" id="A0A174GF49"/>
<dbReference type="PANTHER" id="PTHR35532:SF5">
    <property type="entry name" value="CARBOHYDRATE-BINDING DOMAIN-CONTAINING PROTEIN"/>
    <property type="match status" value="1"/>
</dbReference>
<name>A0A174GF49_9FIRM</name>
<accession>A0A174GF49</accession>
<reference evidence="2 3" key="1">
    <citation type="submission" date="2015-09" db="EMBL/GenBank/DDBJ databases">
        <authorList>
            <consortium name="Pathogen Informatics"/>
        </authorList>
    </citation>
    <scope>NUCLEOTIDE SEQUENCE [LARGE SCALE GENOMIC DNA]</scope>
    <source>
        <strain evidence="2 3">2789STDY5834885</strain>
    </source>
</reference>
<proteinExistence type="predicted"/>
<dbReference type="EMBL" id="CZAL01000001">
    <property type="protein sequence ID" value="CUO61043.1"/>
    <property type="molecule type" value="Genomic_DNA"/>
</dbReference>
<dbReference type="Gene3D" id="3.40.30.10">
    <property type="entry name" value="Glutaredoxin"/>
    <property type="match status" value="1"/>
</dbReference>
<dbReference type="InterPro" id="IPR038765">
    <property type="entry name" value="Papain-like_cys_pep_sf"/>
</dbReference>
<evidence type="ECO:0000259" key="1">
    <source>
        <dbReference type="SMART" id="SM00460"/>
    </source>
</evidence>
<dbReference type="Gene3D" id="2.60.40.1120">
    <property type="entry name" value="Carboxypeptidase-like, regulatory domain"/>
    <property type="match status" value="1"/>
</dbReference>
<dbReference type="InterPro" id="IPR002931">
    <property type="entry name" value="Transglutaminase-like"/>
</dbReference>
<sequence length="870" mass="98557">MASAAGGRMYVVETDRKKEKGIDRIMISENLKKYATEKFEGRRELLAPVMPVIEEKLKQCSEEEAVLMKFLYGTMPVRDAGEYGFDLFLSYVKHALMLREKVAWCKELPEDVFVNYVLYDRINSEDITDCRPFFYEQIMGRVAGMSLWEAILEINYWCAEHATYEATDSRTASPMTMYRSGKGRCGEESTFAVTAYRSVGIAARQVYTPRWAHCDDNHAWVEVFVDGEWHFLGACEPEEVLDTGWFSGPANRAILIHTRNFSDYVKESNEEYLGKEGALYYFNHTDFYGRTKLVKILVKDEKGKPAAGAHVVVEILNMAEFFPAAAVIADADGEVQMTLGLGDIRVRAFDGIRRAEAMMRIEEEDSLELVLREEAVPEADDRWQTLEIRAPKEVPVRNVVATKGQKERNAARMAEAERLRKARFAACFDEKKAAAYPEAEEIFHRAGENFEEVYTFLSKDENPNRKKLLFSLALKDAKDLKASVLEDHLNCEQGDLPEEIFRKDLLCPRIFLEELTPYRSVIRGFFEEETKHSFAEQPERILDYLKKNITFHAEEEYDTIMATPVGVLTMKQGSPLAQKILFVAICRSLNVAARLNPVTLEPEYYRDGEFHSVETEAAVLKEETESAVLTLRAEDGSAWKYYQTWTIGKWNGTVFETLNYEDIAFDGKTLALTLEPGCYRLITSMRMPNGDQHAAYRVFELKAGEAKEIYLETVKKELDELLEQIELPEITLEDLDGKAHTLNDLTKDGPILLAFLGTGEEPTEHVLNELIEIAEKWNAKDAAMAAVLRTKADLENTTFQKARAAIHNMSLYLDPSDDAPAIAEKMGIDAEKLPLLILALPGNIGGRAYAGYNVGSVGLMLRLMEEAAKA</sequence>
<dbReference type="SUPFAM" id="SSF54001">
    <property type="entry name" value="Cysteine proteinases"/>
    <property type="match status" value="1"/>
</dbReference>
<dbReference type="Gene3D" id="3.10.620.30">
    <property type="match status" value="1"/>
</dbReference>
<dbReference type="PANTHER" id="PTHR35532">
    <property type="entry name" value="SIMILAR TO POLYHYDROXYALKANOATE DEPOLYMERASE"/>
    <property type="match status" value="1"/>
</dbReference>
<gene>
    <name evidence="2" type="ORF">ERS852498_00030</name>
</gene>
<evidence type="ECO:0000313" key="2">
    <source>
        <dbReference type="EMBL" id="CUO61043.1"/>
    </source>
</evidence>
<dbReference type="SMART" id="SM00460">
    <property type="entry name" value="TGc"/>
    <property type="match status" value="1"/>
</dbReference>
<evidence type="ECO:0000313" key="3">
    <source>
        <dbReference type="Proteomes" id="UP000095709"/>
    </source>
</evidence>
<dbReference type="Pfam" id="PF01841">
    <property type="entry name" value="Transglut_core"/>
    <property type="match status" value="2"/>
</dbReference>
<organism evidence="2 3">
    <name type="scientific">Fusicatenibacter saccharivorans</name>
    <dbReference type="NCBI Taxonomy" id="1150298"/>
    <lineage>
        <taxon>Bacteria</taxon>
        <taxon>Bacillati</taxon>
        <taxon>Bacillota</taxon>
        <taxon>Clostridia</taxon>
        <taxon>Lachnospirales</taxon>
        <taxon>Lachnospiraceae</taxon>
        <taxon>Fusicatenibacter</taxon>
    </lineage>
</organism>
<protein>
    <submittedName>
        <fullName evidence="2">Transglutaminase-like superfamily</fullName>
    </submittedName>
</protein>
<feature type="domain" description="Transglutaminase-like" evidence="1">
    <location>
        <begin position="177"/>
        <end position="236"/>
    </location>
</feature>
<dbReference type="Proteomes" id="UP000095709">
    <property type="component" value="Unassembled WGS sequence"/>
</dbReference>